<dbReference type="EMBL" id="VIIS01002112">
    <property type="protein sequence ID" value="KAF0288457.1"/>
    <property type="molecule type" value="Genomic_DNA"/>
</dbReference>
<dbReference type="Proteomes" id="UP000440578">
    <property type="component" value="Unassembled WGS sequence"/>
</dbReference>
<feature type="signal peptide" evidence="1">
    <location>
        <begin position="1"/>
        <end position="21"/>
    </location>
</feature>
<organism evidence="2 3">
    <name type="scientific">Amphibalanus amphitrite</name>
    <name type="common">Striped barnacle</name>
    <name type="synonym">Balanus amphitrite</name>
    <dbReference type="NCBI Taxonomy" id="1232801"/>
    <lineage>
        <taxon>Eukaryota</taxon>
        <taxon>Metazoa</taxon>
        <taxon>Ecdysozoa</taxon>
        <taxon>Arthropoda</taxon>
        <taxon>Crustacea</taxon>
        <taxon>Multicrustacea</taxon>
        <taxon>Cirripedia</taxon>
        <taxon>Thoracica</taxon>
        <taxon>Thoracicalcarea</taxon>
        <taxon>Balanomorpha</taxon>
        <taxon>Balanoidea</taxon>
        <taxon>Balanidae</taxon>
        <taxon>Amphibalaninae</taxon>
        <taxon>Amphibalanus</taxon>
    </lineage>
</organism>
<evidence type="ECO:0000313" key="3">
    <source>
        <dbReference type="Proteomes" id="UP000440578"/>
    </source>
</evidence>
<proteinExistence type="predicted"/>
<gene>
    <name evidence="2" type="ORF">FJT64_013173</name>
</gene>
<feature type="chain" id="PRO_5025426037" evidence="1">
    <location>
        <begin position="22"/>
        <end position="118"/>
    </location>
</feature>
<evidence type="ECO:0000313" key="2">
    <source>
        <dbReference type="EMBL" id="KAF0288457.1"/>
    </source>
</evidence>
<keyword evidence="1" id="KW-0732">Signal</keyword>
<dbReference type="AlphaFoldDB" id="A0A6A4UXH0"/>
<keyword evidence="3" id="KW-1185">Reference proteome</keyword>
<comment type="caution">
    <text evidence="2">The sequence shown here is derived from an EMBL/GenBank/DDBJ whole genome shotgun (WGS) entry which is preliminary data.</text>
</comment>
<reference evidence="2 3" key="1">
    <citation type="submission" date="2019-07" db="EMBL/GenBank/DDBJ databases">
        <title>Draft genome assembly of a fouling barnacle, Amphibalanus amphitrite (Darwin, 1854): The first reference genome for Thecostraca.</title>
        <authorList>
            <person name="Kim W."/>
        </authorList>
    </citation>
    <scope>NUCLEOTIDE SEQUENCE [LARGE SCALE GENOMIC DNA]</scope>
    <source>
        <strain evidence="2">SNU_AA5</strain>
        <tissue evidence="2">Soma without cirri and trophi</tissue>
    </source>
</reference>
<evidence type="ECO:0000256" key="1">
    <source>
        <dbReference type="SAM" id="SignalP"/>
    </source>
</evidence>
<accession>A0A6A4UXH0</accession>
<name>A0A6A4UXH0_AMPAM</name>
<protein>
    <submittedName>
        <fullName evidence="2">Uncharacterized protein</fullName>
    </submittedName>
</protein>
<sequence>MQSTLFVLFLAAASTVFYAAGQGQGPPCNPGNPNFNCTDSCDCAELRFCPPAFPCFRLPSGNETEPSCDCNQLTPCDSSHPCWRTTVVNGTLTDNNCDCDSIACSISHPCRHRQCSCD</sequence>